<dbReference type="GO" id="GO:0006635">
    <property type="term" value="P:fatty acid beta-oxidation"/>
    <property type="evidence" value="ECO:0007669"/>
    <property type="project" value="TreeGrafter"/>
</dbReference>
<protein>
    <submittedName>
        <fullName evidence="3">Enoyl-CoA hydratase/isomerase</fullName>
    </submittedName>
</protein>
<evidence type="ECO:0000313" key="3">
    <source>
        <dbReference type="EMBL" id="AEI15926.1"/>
    </source>
</evidence>
<dbReference type="eggNOG" id="COG1024">
    <property type="taxonomic scope" value="Bacteria"/>
</dbReference>
<organism evidence="3 4">
    <name type="scientific">Flexistipes sinusarabici (strain ATCC 49648 / DSM 4947 / MAS 10)</name>
    <dbReference type="NCBI Taxonomy" id="717231"/>
    <lineage>
        <taxon>Bacteria</taxon>
        <taxon>Pseudomonadati</taxon>
        <taxon>Deferribacterota</taxon>
        <taxon>Deferribacteres</taxon>
        <taxon>Deferribacterales</taxon>
        <taxon>Flexistipitaceae</taxon>
        <taxon>Flexistipes</taxon>
    </lineage>
</organism>
<accession>F8E6N6</accession>
<dbReference type="SUPFAM" id="SSF52096">
    <property type="entry name" value="ClpP/crotonase"/>
    <property type="match status" value="1"/>
</dbReference>
<reference evidence="4" key="2">
    <citation type="submission" date="2011-06" db="EMBL/GenBank/DDBJ databases">
        <title>The complete genome of Flexistipes sinusarabici DSM 4947.</title>
        <authorList>
            <person name="Lucas S."/>
            <person name="Han J."/>
            <person name="Lapidus A."/>
            <person name="Bruce D."/>
            <person name="Goodwin L."/>
            <person name="Pitluck S."/>
            <person name="Peters L."/>
            <person name="Kyrpides N."/>
            <person name="Mavromatis K."/>
            <person name="Ivanova N."/>
            <person name="Mikhailova N."/>
            <person name="Chertkov O."/>
            <person name="Detter J.C."/>
            <person name="Tapia R."/>
            <person name="Han C."/>
            <person name="Land M."/>
            <person name="Hauser L."/>
            <person name="Markowitz V."/>
            <person name="Cheng J.-F."/>
            <person name="Hugenholtz P."/>
            <person name="Woyke T."/>
            <person name="Wu D."/>
            <person name="Spring S."/>
            <person name="Schroeder M."/>
            <person name="Brambilla E."/>
            <person name="Klenk H.-P."/>
            <person name="Eisen J.A."/>
        </authorList>
    </citation>
    <scope>NUCLEOTIDE SEQUENCE [LARGE SCALE GENOMIC DNA]</scope>
    <source>
        <strain evidence="4">DSM 4947 / MAS 10</strain>
    </source>
</reference>
<reference evidence="3 4" key="1">
    <citation type="journal article" date="2011" name="Stand. Genomic Sci.">
        <title>Genome sequence of the moderately thermophilic halophile Flexistipes sinusarabici strain (MAS10).</title>
        <authorList>
            <person name="Lapidus A."/>
            <person name="Chertkov O."/>
            <person name="Nolan M."/>
            <person name="Lucas S."/>
            <person name="Hammon N."/>
            <person name="Deshpande S."/>
            <person name="Cheng J.F."/>
            <person name="Tapia R."/>
            <person name="Han C."/>
            <person name="Goodwin L."/>
            <person name="Pitluck S."/>
            <person name="Liolios K."/>
            <person name="Pagani I."/>
            <person name="Ivanova N."/>
            <person name="Huntemann M."/>
            <person name="Mavromatis K."/>
            <person name="Mikhailova N."/>
            <person name="Pati A."/>
            <person name="Chen A."/>
            <person name="Palaniappan K."/>
            <person name="Land M."/>
            <person name="Hauser L."/>
            <person name="Brambilla E.M."/>
            <person name="Rohde M."/>
            <person name="Abt B."/>
            <person name="Spring S."/>
            <person name="Goker M."/>
            <person name="Bristow J."/>
            <person name="Eisen J.A."/>
            <person name="Markowitz V."/>
            <person name="Hugenholtz P."/>
            <person name="Kyrpides N.C."/>
            <person name="Klenk H.P."/>
            <person name="Woyke T."/>
        </authorList>
    </citation>
    <scope>NUCLEOTIDE SEQUENCE [LARGE SCALE GENOMIC DNA]</scope>
    <source>
        <strain evidence="4">DSM 4947 / MAS 10</strain>
    </source>
</reference>
<sequence>MIEMKIKEETAKLNLYPDNKFNLLEPETIRELYDNIASLSETPVKVLRISGYGGSFAVGANILTMLKYSGYTAKGFSMLGNKLFGLLDKIPQIVIAEIDGFCMGGGMDFASSCDFRFATLRSKFAHPGSKLGIITGFGGTQRISRLMKQRHFTEHFITGETYSAEFMKEGGFLSETFENVENMHSYADKFTGNITNKNRLFLAELKKSINKQR</sequence>
<dbReference type="InterPro" id="IPR029045">
    <property type="entry name" value="ClpP/crotonase-like_dom_sf"/>
</dbReference>
<evidence type="ECO:0000256" key="1">
    <source>
        <dbReference type="ARBA" id="ARBA00005254"/>
    </source>
</evidence>
<evidence type="ECO:0000256" key="2">
    <source>
        <dbReference type="RuleBase" id="RU003707"/>
    </source>
</evidence>
<dbReference type="HOGENOM" id="CLU_009834_7_6_0"/>
<dbReference type="STRING" id="717231.Flexsi_2312"/>
<dbReference type="AlphaFoldDB" id="F8E6N6"/>
<dbReference type="InterPro" id="IPR001753">
    <property type="entry name" value="Enoyl-CoA_hydra/iso"/>
</dbReference>
<dbReference type="KEGG" id="fsi:Flexsi_2312"/>
<keyword evidence="4" id="KW-1185">Reference proteome</keyword>
<name>F8E6N6_FLESM</name>
<dbReference type="OrthoDB" id="4608673at2"/>
<evidence type="ECO:0000313" key="4">
    <source>
        <dbReference type="Proteomes" id="UP000006621"/>
    </source>
</evidence>
<dbReference type="CDD" id="cd06558">
    <property type="entry name" value="crotonase-like"/>
    <property type="match status" value="1"/>
</dbReference>
<dbReference type="GO" id="GO:0003824">
    <property type="term" value="F:catalytic activity"/>
    <property type="evidence" value="ECO:0007669"/>
    <property type="project" value="InterPro"/>
</dbReference>
<dbReference type="Pfam" id="PF00378">
    <property type="entry name" value="ECH_1"/>
    <property type="match status" value="1"/>
</dbReference>
<dbReference type="PANTHER" id="PTHR11941">
    <property type="entry name" value="ENOYL-COA HYDRATASE-RELATED"/>
    <property type="match status" value="1"/>
</dbReference>
<proteinExistence type="inferred from homology"/>
<dbReference type="PROSITE" id="PS00166">
    <property type="entry name" value="ENOYL_COA_HYDRATASE"/>
    <property type="match status" value="1"/>
</dbReference>
<dbReference type="EMBL" id="CP002858">
    <property type="protein sequence ID" value="AEI15926.1"/>
    <property type="molecule type" value="Genomic_DNA"/>
</dbReference>
<dbReference type="Proteomes" id="UP000006621">
    <property type="component" value="Chromosome"/>
</dbReference>
<comment type="similarity">
    <text evidence="1 2">Belongs to the enoyl-CoA hydratase/isomerase family.</text>
</comment>
<gene>
    <name evidence="3" type="ordered locus">Flexsi_2312</name>
</gene>
<dbReference type="InterPro" id="IPR018376">
    <property type="entry name" value="Enoyl-CoA_hyd/isom_CS"/>
</dbReference>
<dbReference type="RefSeq" id="WP_013887365.1">
    <property type="nucleotide sequence ID" value="NC_015672.1"/>
</dbReference>
<dbReference type="PANTHER" id="PTHR11941:SF54">
    <property type="entry name" value="ENOYL-COA HYDRATASE, MITOCHONDRIAL"/>
    <property type="match status" value="1"/>
</dbReference>
<dbReference type="Gene3D" id="3.90.226.10">
    <property type="entry name" value="2-enoyl-CoA Hydratase, Chain A, domain 1"/>
    <property type="match status" value="1"/>
</dbReference>